<evidence type="ECO:0000313" key="2">
    <source>
        <dbReference type="Proteomes" id="UP000770661"/>
    </source>
</evidence>
<reference evidence="1" key="1">
    <citation type="submission" date="2020-07" db="EMBL/GenBank/DDBJ databases">
        <title>The High-quality genome of the commercially important snow crab, Chionoecetes opilio.</title>
        <authorList>
            <person name="Jeong J.-H."/>
            <person name="Ryu S."/>
        </authorList>
    </citation>
    <scope>NUCLEOTIDE SEQUENCE</scope>
    <source>
        <strain evidence="1">MADBK_172401_WGS</strain>
        <tissue evidence="1">Digestive gland</tissue>
    </source>
</reference>
<dbReference type="GO" id="GO:0005737">
    <property type="term" value="C:cytoplasm"/>
    <property type="evidence" value="ECO:0007669"/>
    <property type="project" value="TreeGrafter"/>
</dbReference>
<dbReference type="PANTHER" id="PTHR16525:SF0">
    <property type="entry name" value="PROTEIN C12ORF4"/>
    <property type="match status" value="1"/>
</dbReference>
<protein>
    <submittedName>
        <fullName evidence="1">Protein C12orf4</fullName>
    </submittedName>
</protein>
<gene>
    <name evidence="1" type="primary">CL004_0</name>
    <name evidence="1" type="ORF">GWK47_028659</name>
</gene>
<organism evidence="1 2">
    <name type="scientific">Chionoecetes opilio</name>
    <name type="common">Atlantic snow crab</name>
    <name type="synonym">Cancer opilio</name>
    <dbReference type="NCBI Taxonomy" id="41210"/>
    <lineage>
        <taxon>Eukaryota</taxon>
        <taxon>Metazoa</taxon>
        <taxon>Ecdysozoa</taxon>
        <taxon>Arthropoda</taxon>
        <taxon>Crustacea</taxon>
        <taxon>Multicrustacea</taxon>
        <taxon>Malacostraca</taxon>
        <taxon>Eumalacostraca</taxon>
        <taxon>Eucarida</taxon>
        <taxon>Decapoda</taxon>
        <taxon>Pleocyemata</taxon>
        <taxon>Brachyura</taxon>
        <taxon>Eubrachyura</taxon>
        <taxon>Majoidea</taxon>
        <taxon>Majidae</taxon>
        <taxon>Chionoecetes</taxon>
    </lineage>
</organism>
<proteinExistence type="predicted"/>
<accession>A0A8J5D604</accession>
<sequence>MSSTVSKVGLHLTDDDVNNLAARHLEDSQMLEVQWDSTISVVRENQKREFKTFVEESFAGREVSTPVTPKDFIKGDSDSVLVEAAEPSQEESFTIHLGAQMKQMHNLRLLSADALQLCKYLTHDAR</sequence>
<evidence type="ECO:0000313" key="1">
    <source>
        <dbReference type="EMBL" id="KAG0730245.1"/>
    </source>
</evidence>
<dbReference type="OrthoDB" id="415359at2759"/>
<dbReference type="Pfam" id="PF10154">
    <property type="entry name" value="Fy-3"/>
    <property type="match status" value="1"/>
</dbReference>
<dbReference type="AlphaFoldDB" id="A0A8J5D604"/>
<dbReference type="PANTHER" id="PTHR16525">
    <property type="entry name" value="PROTEIN C12ORF4"/>
    <property type="match status" value="1"/>
</dbReference>
<name>A0A8J5D604_CHIOP</name>
<keyword evidence="2" id="KW-1185">Reference proteome</keyword>
<comment type="caution">
    <text evidence="1">The sequence shown here is derived from an EMBL/GenBank/DDBJ whole genome shotgun (WGS) entry which is preliminary data.</text>
</comment>
<dbReference type="InterPro" id="IPR019311">
    <property type="entry name" value="Fy-3"/>
</dbReference>
<dbReference type="EMBL" id="JACEEZ010000354">
    <property type="protein sequence ID" value="KAG0730245.1"/>
    <property type="molecule type" value="Genomic_DNA"/>
</dbReference>
<dbReference type="Proteomes" id="UP000770661">
    <property type="component" value="Unassembled WGS sequence"/>
</dbReference>